<feature type="domain" description="FAS1-like dehydratase" evidence="1">
    <location>
        <begin position="75"/>
        <end position="135"/>
    </location>
</feature>
<dbReference type="InterPro" id="IPR029069">
    <property type="entry name" value="HotDog_dom_sf"/>
</dbReference>
<dbReference type="InterPro" id="IPR052741">
    <property type="entry name" value="Mitochondrial_HTD2"/>
</dbReference>
<dbReference type="AlphaFoldDB" id="A0AAU8SS43"/>
<protein>
    <recommendedName>
        <fullName evidence="1">FAS1-like dehydratase domain-containing protein</fullName>
    </recommendedName>
</protein>
<gene>
    <name evidence="2" type="ORF">OI25_7324</name>
</gene>
<dbReference type="GeneID" id="66513647"/>
<evidence type="ECO:0000259" key="1">
    <source>
        <dbReference type="Pfam" id="PF13452"/>
    </source>
</evidence>
<dbReference type="KEGG" id="bfn:OI25_7324"/>
<dbReference type="EMBL" id="CP010025">
    <property type="protein sequence ID" value="AJZ56533.1"/>
    <property type="molecule type" value="Genomic_DNA"/>
</dbReference>
<sequence length="282" mass="30811">MSELDFRDWIGRTEEAEDFIASAPLAGLAATLDCNWEELASDACVPPLWHWLYFLPRARASELGCDGHPRKGGFLPPVELPRRMWAGGRSVFHGPLNVGGQASRKSIIRAVRNKSGRSGQLVFVTVQHQIFSDGQLAIEEEQDIVYRGAAASGTPGGAPVKAPVGAAWQRVVAPDPVQLFRYSALTFNGHRIHYDEAYAKEQEGYPGLVVHGPLIATLLLELVQHNQAPKRIRSFSFKALHPTFLPAPFTVCGEPSGDGRAVDLWAKDCYGNLTMQASATLL</sequence>
<dbReference type="InterPro" id="IPR039569">
    <property type="entry name" value="FAS1-like_DH_region"/>
</dbReference>
<dbReference type="Pfam" id="PF13452">
    <property type="entry name" value="FAS1_DH_region"/>
    <property type="match status" value="1"/>
</dbReference>
<reference evidence="2 3" key="1">
    <citation type="journal article" date="2015" name="Genome Announc.">
        <title>Complete genome sequences for 59 burkholderia isolates, both pathogenic and near neighbor.</title>
        <authorList>
            <person name="Johnson S.L."/>
            <person name="Bishop-Lilly K.A."/>
            <person name="Ladner J.T."/>
            <person name="Daligault H.E."/>
            <person name="Davenport K.W."/>
            <person name="Jaissle J."/>
            <person name="Frey K.G."/>
            <person name="Koroleva G.I."/>
            <person name="Bruce D.C."/>
            <person name="Coyne S.R."/>
            <person name="Broomall S.M."/>
            <person name="Li P.E."/>
            <person name="Teshima H."/>
            <person name="Gibbons H.S."/>
            <person name="Palacios G.F."/>
            <person name="Rosenzweig C.N."/>
            <person name="Redden C.L."/>
            <person name="Xu Y."/>
            <person name="Minogue T.D."/>
            <person name="Chain P.S."/>
        </authorList>
    </citation>
    <scope>NUCLEOTIDE SEQUENCE [LARGE SCALE GENOMIC DNA]</scope>
    <source>
        <strain evidence="2 3">ATCC BAA-463</strain>
    </source>
</reference>
<dbReference type="GO" id="GO:0019171">
    <property type="term" value="F:(3R)-hydroxyacyl-[acyl-carrier-protein] dehydratase activity"/>
    <property type="evidence" value="ECO:0007669"/>
    <property type="project" value="TreeGrafter"/>
</dbReference>
<dbReference type="Proteomes" id="UP000032614">
    <property type="component" value="Chromosome 3"/>
</dbReference>
<name>A0AAU8SS43_9BURK</name>
<evidence type="ECO:0000313" key="2">
    <source>
        <dbReference type="EMBL" id="AJZ56533.1"/>
    </source>
</evidence>
<dbReference type="Gene3D" id="3.10.129.10">
    <property type="entry name" value="Hotdog Thioesterase"/>
    <property type="match status" value="1"/>
</dbReference>
<dbReference type="PANTHER" id="PTHR28152">
    <property type="entry name" value="HYDROXYACYL-THIOESTER DEHYDRATASE TYPE 2, MITOCHONDRIAL"/>
    <property type="match status" value="1"/>
</dbReference>
<dbReference type="PANTHER" id="PTHR28152:SF1">
    <property type="entry name" value="HYDROXYACYL-THIOESTER DEHYDRATASE TYPE 2, MITOCHONDRIAL"/>
    <property type="match status" value="1"/>
</dbReference>
<dbReference type="SUPFAM" id="SSF54637">
    <property type="entry name" value="Thioesterase/thiol ester dehydrase-isomerase"/>
    <property type="match status" value="2"/>
</dbReference>
<dbReference type="RefSeq" id="WP_046564775.1">
    <property type="nucleotide sequence ID" value="NZ_CP010025.1"/>
</dbReference>
<evidence type="ECO:0000313" key="3">
    <source>
        <dbReference type="Proteomes" id="UP000032614"/>
    </source>
</evidence>
<proteinExistence type="predicted"/>
<accession>A0AAU8SS43</accession>
<organism evidence="2 3">
    <name type="scientific">Paraburkholderia fungorum</name>
    <dbReference type="NCBI Taxonomy" id="134537"/>
    <lineage>
        <taxon>Bacteria</taxon>
        <taxon>Pseudomonadati</taxon>
        <taxon>Pseudomonadota</taxon>
        <taxon>Betaproteobacteria</taxon>
        <taxon>Burkholderiales</taxon>
        <taxon>Burkholderiaceae</taxon>
        <taxon>Paraburkholderia</taxon>
    </lineage>
</organism>